<reference evidence="1 2" key="1">
    <citation type="journal article" date="2002" name="Genome Res.">
        <title>The genome of Methanosarcina acetivorans reveals extensive metabolic and physiological diversity.</title>
        <authorList>
            <person name="Galagan J.E."/>
            <person name="Nusbaum C."/>
            <person name="Roy A."/>
            <person name="Endrizzi M.G."/>
            <person name="Macdonald P."/>
            <person name="FitzHugh W."/>
            <person name="Calvo S."/>
            <person name="Engels R."/>
            <person name="Smirnov S."/>
            <person name="Atnoor D."/>
            <person name="Brown A."/>
            <person name="Allen N."/>
            <person name="Naylor J."/>
            <person name="Stange-Thomann N."/>
            <person name="DeArellano K."/>
            <person name="Johnson R."/>
            <person name="Linton L."/>
            <person name="McEwan P."/>
            <person name="McKernan K."/>
            <person name="Talamas J."/>
            <person name="Tirrell A."/>
            <person name="Ye W."/>
            <person name="Zimmer A."/>
            <person name="Barber R.D."/>
            <person name="Cann I."/>
            <person name="Graham D.E."/>
            <person name="Grahame D.A."/>
            <person name="Guss A."/>
            <person name="Hedderich R."/>
            <person name="Ingram-Smith C."/>
            <person name="Kuettner C.H."/>
            <person name="Krzycki J.A."/>
            <person name="Leigh J.A."/>
            <person name="Li W."/>
            <person name="Liu J."/>
            <person name="Mukhopadhyay B."/>
            <person name="Reeve J.N."/>
            <person name="Smith K."/>
            <person name="Springer T.A."/>
            <person name="Umayam L.A."/>
            <person name="White O."/>
            <person name="White R.H."/>
            <person name="de Macario E.C."/>
            <person name="Ferry J.G."/>
            <person name="Jarrell K.F."/>
            <person name="Jing H."/>
            <person name="Macario A.J.L."/>
            <person name="Paulsen I."/>
            <person name="Pritchett M."/>
            <person name="Sowers K.R."/>
            <person name="Swanson R.V."/>
            <person name="Zinder S.H."/>
            <person name="Lander E."/>
            <person name="Metcalf W.W."/>
            <person name="Birren B."/>
        </authorList>
    </citation>
    <scope>NUCLEOTIDE SEQUENCE [LARGE SCALE GENOMIC DNA]</scope>
    <source>
        <strain evidence="2">ATCC 35395 / DSM 2834 / JCM 12185 / C2A</strain>
    </source>
</reference>
<dbReference type="HOGENOM" id="CLU_1801672_0_0_2"/>
<dbReference type="InParanoid" id="Q8TNZ9"/>
<name>Q8TNZ9_METAC</name>
<sequence length="143" mass="16672">MPSRNLVRICRLILGRRIVQYLRMIYGVSTRQANHVKKWCCFQILWDRFVKPHFKDQQLRVDMTRPNGSVVTINEKTNNGRFSAVFDLIQRGWNPVVNKQKSLMYAFQAHIINATKLAPADSNIVWYKLGASDNQETSTDDCR</sequence>
<dbReference type="Proteomes" id="UP000002487">
    <property type="component" value="Chromosome"/>
</dbReference>
<proteinExistence type="predicted"/>
<dbReference type="AlphaFoldDB" id="Q8TNZ9"/>
<dbReference type="EnsemblBacteria" id="AAM05526">
    <property type="protein sequence ID" value="AAM05526"/>
    <property type="gene ID" value="MA_2128"/>
</dbReference>
<keyword evidence="2" id="KW-1185">Reference proteome</keyword>
<accession>Q8TNZ9</accession>
<evidence type="ECO:0000313" key="2">
    <source>
        <dbReference type="Proteomes" id="UP000002487"/>
    </source>
</evidence>
<dbReference type="STRING" id="188937.MA_2128"/>
<protein>
    <submittedName>
        <fullName evidence="1">Uncharacterized protein</fullName>
    </submittedName>
</protein>
<organism evidence="1 2">
    <name type="scientific">Methanosarcina acetivorans (strain ATCC 35395 / DSM 2834 / JCM 12185 / C2A)</name>
    <dbReference type="NCBI Taxonomy" id="188937"/>
    <lineage>
        <taxon>Archaea</taxon>
        <taxon>Methanobacteriati</taxon>
        <taxon>Methanobacteriota</taxon>
        <taxon>Stenosarchaea group</taxon>
        <taxon>Methanomicrobia</taxon>
        <taxon>Methanosarcinales</taxon>
        <taxon>Methanosarcinaceae</taxon>
        <taxon>Methanosarcina</taxon>
    </lineage>
</organism>
<dbReference type="EMBL" id="AE010299">
    <property type="protein sequence ID" value="AAM05526.1"/>
    <property type="molecule type" value="Genomic_DNA"/>
</dbReference>
<dbReference type="KEGG" id="mac:MA_2128"/>
<evidence type="ECO:0000313" key="1">
    <source>
        <dbReference type="EMBL" id="AAM05526.1"/>
    </source>
</evidence>
<gene>
    <name evidence="1" type="ordered locus">MA_2128</name>
</gene>